<dbReference type="CDD" id="cd06257">
    <property type="entry name" value="DnaJ"/>
    <property type="match status" value="1"/>
</dbReference>
<dbReference type="CDD" id="cd07316">
    <property type="entry name" value="terB_like_DjlA"/>
    <property type="match status" value="1"/>
</dbReference>
<protein>
    <submittedName>
        <fullName evidence="2">DnaJ-like protein DjlA</fullName>
    </submittedName>
</protein>
<sequence length="232" mass="25267">MSIWQKISDKISDKAVALGDTVFGMLTGGGDDGEADPNSSVSFTIAVIALGAKMAKADGVVSEREVDAFKEVFKVAPDELANVARVFNMAKKDVAGFELYAEQVADMFAKQPEVLENVIDSLFHIAKADDVVHESELAFLQAVAKIFGLGEKFRCIKARHISSGENDPYVVLGVDPCVTDGELKRLYREIVKENHPDRHIAAGVPEEMISVANDRLAAINAAYEDIVKERQL</sequence>
<dbReference type="Gene3D" id="1.10.3680.10">
    <property type="entry name" value="TerB-like"/>
    <property type="match status" value="1"/>
</dbReference>
<dbReference type="SMART" id="SM00271">
    <property type="entry name" value="DnaJ"/>
    <property type="match status" value="1"/>
</dbReference>
<feature type="domain" description="J" evidence="1">
    <location>
        <begin position="167"/>
        <end position="231"/>
    </location>
</feature>
<organism evidence="2">
    <name type="scientific">hydrothermal vent metagenome</name>
    <dbReference type="NCBI Taxonomy" id="652676"/>
    <lineage>
        <taxon>unclassified sequences</taxon>
        <taxon>metagenomes</taxon>
        <taxon>ecological metagenomes</taxon>
    </lineage>
</organism>
<reference evidence="2" key="1">
    <citation type="submission" date="2018-06" db="EMBL/GenBank/DDBJ databases">
        <authorList>
            <person name="Zhirakovskaya E."/>
        </authorList>
    </citation>
    <scope>NUCLEOTIDE SEQUENCE</scope>
</reference>
<dbReference type="InterPro" id="IPR036869">
    <property type="entry name" value="J_dom_sf"/>
</dbReference>
<dbReference type="PROSITE" id="PS50076">
    <property type="entry name" value="DNAJ_2"/>
    <property type="match status" value="1"/>
</dbReference>
<dbReference type="SUPFAM" id="SSF46565">
    <property type="entry name" value="Chaperone J-domain"/>
    <property type="match status" value="1"/>
</dbReference>
<dbReference type="Pfam" id="PF05099">
    <property type="entry name" value="TerB"/>
    <property type="match status" value="1"/>
</dbReference>
<dbReference type="Gene3D" id="1.10.287.110">
    <property type="entry name" value="DnaJ domain"/>
    <property type="match status" value="1"/>
</dbReference>
<dbReference type="InterPro" id="IPR001623">
    <property type="entry name" value="DnaJ_domain"/>
</dbReference>
<evidence type="ECO:0000313" key="2">
    <source>
        <dbReference type="EMBL" id="VAW00582.1"/>
    </source>
</evidence>
<dbReference type="EMBL" id="UOEC01000177">
    <property type="protein sequence ID" value="VAW00582.1"/>
    <property type="molecule type" value="Genomic_DNA"/>
</dbReference>
<dbReference type="PRINTS" id="PR00625">
    <property type="entry name" value="JDOMAIN"/>
</dbReference>
<proteinExistence type="predicted"/>
<dbReference type="SUPFAM" id="SSF158682">
    <property type="entry name" value="TerB-like"/>
    <property type="match status" value="1"/>
</dbReference>
<dbReference type="Pfam" id="PF00226">
    <property type="entry name" value="DnaJ"/>
    <property type="match status" value="1"/>
</dbReference>
<gene>
    <name evidence="2" type="ORF">MNBD_ALPHA08-1129</name>
</gene>
<accession>A0A3B0SDC7</accession>
<evidence type="ECO:0000259" key="1">
    <source>
        <dbReference type="PROSITE" id="PS50076"/>
    </source>
</evidence>
<dbReference type="AlphaFoldDB" id="A0A3B0SDC7"/>
<dbReference type="InterPro" id="IPR007791">
    <property type="entry name" value="DjlA_N"/>
</dbReference>
<name>A0A3B0SDC7_9ZZZZ</name>
<dbReference type="InterPro" id="IPR029024">
    <property type="entry name" value="TerB-like"/>
</dbReference>